<name>A0A0D9VRC9_9ORYZ</name>
<reference evidence="1" key="3">
    <citation type="submission" date="2015-04" db="UniProtKB">
        <authorList>
            <consortium name="EnsemblPlants"/>
        </authorList>
    </citation>
    <scope>IDENTIFICATION</scope>
</reference>
<dbReference type="EnsemblPlants" id="LPERR03G07930.1">
    <property type="protein sequence ID" value="LPERR03G07930.1"/>
    <property type="gene ID" value="LPERR03G07930"/>
</dbReference>
<protein>
    <submittedName>
        <fullName evidence="1">Uncharacterized protein</fullName>
    </submittedName>
</protein>
<dbReference type="AlphaFoldDB" id="A0A0D9VRC9"/>
<organism evidence="1 2">
    <name type="scientific">Leersia perrieri</name>
    <dbReference type="NCBI Taxonomy" id="77586"/>
    <lineage>
        <taxon>Eukaryota</taxon>
        <taxon>Viridiplantae</taxon>
        <taxon>Streptophyta</taxon>
        <taxon>Embryophyta</taxon>
        <taxon>Tracheophyta</taxon>
        <taxon>Spermatophyta</taxon>
        <taxon>Magnoliopsida</taxon>
        <taxon>Liliopsida</taxon>
        <taxon>Poales</taxon>
        <taxon>Poaceae</taxon>
        <taxon>BOP clade</taxon>
        <taxon>Oryzoideae</taxon>
        <taxon>Oryzeae</taxon>
        <taxon>Oryzinae</taxon>
        <taxon>Leersia</taxon>
    </lineage>
</organism>
<dbReference type="HOGENOM" id="CLU_3090113_0_0_1"/>
<dbReference type="Gramene" id="LPERR03G07930.1">
    <property type="protein sequence ID" value="LPERR03G07930.1"/>
    <property type="gene ID" value="LPERR03G07930"/>
</dbReference>
<proteinExistence type="predicted"/>
<dbReference type="Proteomes" id="UP000032180">
    <property type="component" value="Chromosome 3"/>
</dbReference>
<reference evidence="2" key="2">
    <citation type="submission" date="2013-12" db="EMBL/GenBank/DDBJ databases">
        <authorList>
            <person name="Yu Y."/>
            <person name="Lee S."/>
            <person name="de Baynast K."/>
            <person name="Wissotski M."/>
            <person name="Liu L."/>
            <person name="Talag J."/>
            <person name="Goicoechea J."/>
            <person name="Angelova A."/>
            <person name="Jetty R."/>
            <person name="Kudrna D."/>
            <person name="Golser W."/>
            <person name="Rivera L."/>
            <person name="Zhang J."/>
            <person name="Wing R."/>
        </authorList>
    </citation>
    <scope>NUCLEOTIDE SEQUENCE</scope>
</reference>
<sequence length="52" mass="5630">MLFFLSDVTMVTRTVALSRLGGHCDPTTLVAALHLVSSGRWGKPDETFSGHI</sequence>
<keyword evidence="2" id="KW-1185">Reference proteome</keyword>
<accession>A0A0D9VRC9</accession>
<evidence type="ECO:0000313" key="2">
    <source>
        <dbReference type="Proteomes" id="UP000032180"/>
    </source>
</evidence>
<evidence type="ECO:0000313" key="1">
    <source>
        <dbReference type="EnsemblPlants" id="LPERR03G07930.1"/>
    </source>
</evidence>
<reference evidence="1 2" key="1">
    <citation type="submission" date="2012-08" db="EMBL/GenBank/DDBJ databases">
        <title>Oryza genome evolution.</title>
        <authorList>
            <person name="Wing R.A."/>
        </authorList>
    </citation>
    <scope>NUCLEOTIDE SEQUENCE</scope>
</reference>